<feature type="compositionally biased region" description="Pro residues" evidence="1">
    <location>
        <begin position="1"/>
        <end position="17"/>
    </location>
</feature>
<comment type="caution">
    <text evidence="3">The sequence shown here is derived from an EMBL/GenBank/DDBJ whole genome shotgun (WGS) entry which is preliminary data.</text>
</comment>
<dbReference type="AlphaFoldDB" id="A0A5J5G036"/>
<accession>A0A5J5G036</accession>
<dbReference type="Proteomes" id="UP000367750">
    <property type="component" value="Unassembled WGS sequence"/>
</dbReference>
<reference evidence="3 4" key="1">
    <citation type="submission" date="2019-09" db="EMBL/GenBank/DDBJ databases">
        <title>Bacillus ochoae sp. nov., Paenibacillus whitsoniae sp. nov., Paenibacillus spiritus sp. nov. Isolated from the Mars Exploration Rover during spacecraft assembly.</title>
        <authorList>
            <person name="Seuylemezian A."/>
            <person name="Vaishampayan P."/>
        </authorList>
    </citation>
    <scope>NUCLEOTIDE SEQUENCE [LARGE SCALE GENOMIC DNA]</scope>
    <source>
        <strain evidence="3 4">MER_111</strain>
    </source>
</reference>
<proteinExistence type="predicted"/>
<feature type="region of interest" description="Disordered" evidence="1">
    <location>
        <begin position="1"/>
        <end position="28"/>
    </location>
</feature>
<protein>
    <submittedName>
        <fullName evidence="3">Uncharacterized protein</fullName>
    </submittedName>
</protein>
<evidence type="ECO:0000313" key="3">
    <source>
        <dbReference type="EMBL" id="KAA8999674.1"/>
    </source>
</evidence>
<evidence type="ECO:0000256" key="2">
    <source>
        <dbReference type="SAM" id="Phobius"/>
    </source>
</evidence>
<feature type="transmembrane region" description="Helical" evidence="2">
    <location>
        <begin position="122"/>
        <end position="146"/>
    </location>
</feature>
<dbReference type="EMBL" id="VYKK01000022">
    <property type="protein sequence ID" value="KAA8999674.1"/>
    <property type="molecule type" value="Genomic_DNA"/>
</dbReference>
<name>A0A5J5G036_9BACL</name>
<gene>
    <name evidence="3" type="ORF">F4V43_15195</name>
</gene>
<feature type="transmembrane region" description="Helical" evidence="2">
    <location>
        <begin position="90"/>
        <end position="115"/>
    </location>
</feature>
<keyword evidence="2" id="KW-0472">Membrane</keyword>
<sequence length="151" mass="15424">MDEPQVNPPEGPSPSAQPPSGYGMSEPTEAQDYKNLQDRRHSGPGIASFVIGLVTVVGYIAALAAAGAIIAPLIDEIGELRSDSSEAFILLGMSVLGLAALNLIGVITGIIGIALRDRKKALAVIGTLINGLILLLFILVIAVGLANVGAS</sequence>
<evidence type="ECO:0000256" key="1">
    <source>
        <dbReference type="SAM" id="MobiDB-lite"/>
    </source>
</evidence>
<organism evidence="3 4">
    <name type="scientific">Paenibacillus spiritus</name>
    <dbReference type="NCBI Taxonomy" id="2496557"/>
    <lineage>
        <taxon>Bacteria</taxon>
        <taxon>Bacillati</taxon>
        <taxon>Bacillota</taxon>
        <taxon>Bacilli</taxon>
        <taxon>Bacillales</taxon>
        <taxon>Paenibacillaceae</taxon>
        <taxon>Paenibacillus</taxon>
    </lineage>
</organism>
<feature type="transmembrane region" description="Helical" evidence="2">
    <location>
        <begin position="46"/>
        <end position="70"/>
    </location>
</feature>
<dbReference type="RefSeq" id="WP_150459106.1">
    <property type="nucleotide sequence ID" value="NZ_VYKK01000022.1"/>
</dbReference>
<keyword evidence="2" id="KW-1133">Transmembrane helix</keyword>
<dbReference type="OrthoDB" id="2608137at2"/>
<keyword evidence="2" id="KW-0812">Transmembrane</keyword>
<keyword evidence="4" id="KW-1185">Reference proteome</keyword>
<evidence type="ECO:0000313" key="4">
    <source>
        <dbReference type="Proteomes" id="UP000367750"/>
    </source>
</evidence>